<protein>
    <submittedName>
        <fullName evidence="1">Uncharacterized protein</fullName>
    </submittedName>
</protein>
<evidence type="ECO:0000313" key="2">
    <source>
        <dbReference type="Proteomes" id="UP001283361"/>
    </source>
</evidence>
<keyword evidence="2" id="KW-1185">Reference proteome</keyword>
<accession>A0AAE1DXQ2</accession>
<reference evidence="1" key="1">
    <citation type="journal article" date="2023" name="G3 (Bethesda)">
        <title>A reference genome for the long-term kleptoplast-retaining sea slug Elysia crispata morphotype clarki.</title>
        <authorList>
            <person name="Eastman K.E."/>
            <person name="Pendleton A.L."/>
            <person name="Shaikh M.A."/>
            <person name="Suttiyut T."/>
            <person name="Ogas R."/>
            <person name="Tomko P."/>
            <person name="Gavelis G."/>
            <person name="Widhalm J.R."/>
            <person name="Wisecaver J.H."/>
        </authorList>
    </citation>
    <scope>NUCLEOTIDE SEQUENCE</scope>
    <source>
        <strain evidence="1">ECLA1</strain>
    </source>
</reference>
<dbReference type="Proteomes" id="UP001283361">
    <property type="component" value="Unassembled WGS sequence"/>
</dbReference>
<sequence length="91" mass="10575">MLAVASRRVHEAASCLSERVSYQDQKSPLDNNIIVERVSYHDQNSPLDNNIIVERVSYHDQNSPLDNNIIVEYVSFLCTLDDAKYFEENKW</sequence>
<comment type="caution">
    <text evidence="1">The sequence shown here is derived from an EMBL/GenBank/DDBJ whole genome shotgun (WGS) entry which is preliminary data.</text>
</comment>
<name>A0AAE1DXQ2_9GAST</name>
<dbReference type="EMBL" id="JAWDGP010001938">
    <property type="protein sequence ID" value="KAK3786854.1"/>
    <property type="molecule type" value="Genomic_DNA"/>
</dbReference>
<organism evidence="1 2">
    <name type="scientific">Elysia crispata</name>
    <name type="common">lettuce slug</name>
    <dbReference type="NCBI Taxonomy" id="231223"/>
    <lineage>
        <taxon>Eukaryota</taxon>
        <taxon>Metazoa</taxon>
        <taxon>Spiralia</taxon>
        <taxon>Lophotrochozoa</taxon>
        <taxon>Mollusca</taxon>
        <taxon>Gastropoda</taxon>
        <taxon>Heterobranchia</taxon>
        <taxon>Euthyneura</taxon>
        <taxon>Panpulmonata</taxon>
        <taxon>Sacoglossa</taxon>
        <taxon>Placobranchoidea</taxon>
        <taxon>Plakobranchidae</taxon>
        <taxon>Elysia</taxon>
    </lineage>
</organism>
<proteinExistence type="predicted"/>
<gene>
    <name evidence="1" type="ORF">RRG08_030901</name>
</gene>
<evidence type="ECO:0000313" key="1">
    <source>
        <dbReference type="EMBL" id="KAK3786854.1"/>
    </source>
</evidence>
<dbReference type="AlphaFoldDB" id="A0AAE1DXQ2"/>